<dbReference type="GO" id="GO:0008654">
    <property type="term" value="P:phospholipid biosynthetic process"/>
    <property type="evidence" value="ECO:0007669"/>
    <property type="project" value="UniProtKB-KW"/>
</dbReference>
<keyword evidence="5" id="KW-0479">Metal-binding</keyword>
<accession>A0A0P6WVE0</accession>
<evidence type="ECO:0000256" key="3">
    <source>
        <dbReference type="ARBA" id="ARBA00022516"/>
    </source>
</evidence>
<evidence type="ECO:0000256" key="2">
    <source>
        <dbReference type="ARBA" id="ARBA00005983"/>
    </source>
</evidence>
<dbReference type="InterPro" id="IPR016064">
    <property type="entry name" value="NAD/diacylglycerol_kinase_sf"/>
</dbReference>
<dbReference type="STRING" id="229920.ADM99_15655"/>
<keyword evidence="9" id="KW-0460">Magnesium</keyword>
<comment type="similarity">
    <text evidence="2">Belongs to the diacylglycerol/lipid kinase family.</text>
</comment>
<dbReference type="PATRIC" id="fig|229920.5.peg.507"/>
<evidence type="ECO:0000256" key="1">
    <source>
        <dbReference type="ARBA" id="ARBA00001946"/>
    </source>
</evidence>
<dbReference type="Pfam" id="PF19279">
    <property type="entry name" value="YegS_C"/>
    <property type="match status" value="1"/>
</dbReference>
<dbReference type="SUPFAM" id="SSF111331">
    <property type="entry name" value="NAD kinase/diacylglycerol kinase-like"/>
    <property type="match status" value="1"/>
</dbReference>
<dbReference type="InterPro" id="IPR017438">
    <property type="entry name" value="ATP-NAD_kinase_N"/>
</dbReference>
<dbReference type="InterPro" id="IPR045540">
    <property type="entry name" value="YegS/DAGK_C"/>
</dbReference>
<keyword evidence="12" id="KW-1208">Phospholipid metabolism</keyword>
<evidence type="ECO:0000256" key="8">
    <source>
        <dbReference type="ARBA" id="ARBA00022840"/>
    </source>
</evidence>
<evidence type="ECO:0000259" key="13">
    <source>
        <dbReference type="PROSITE" id="PS50146"/>
    </source>
</evidence>
<dbReference type="GO" id="GO:0016301">
    <property type="term" value="F:kinase activity"/>
    <property type="evidence" value="ECO:0007669"/>
    <property type="project" value="UniProtKB-KW"/>
</dbReference>
<dbReference type="AlphaFoldDB" id="A0A0P6WVE0"/>
<dbReference type="GO" id="GO:0005524">
    <property type="term" value="F:ATP binding"/>
    <property type="evidence" value="ECO:0007669"/>
    <property type="project" value="UniProtKB-KW"/>
</dbReference>
<dbReference type="NCBIfam" id="TIGR00147">
    <property type="entry name" value="YegS/Rv2252/BmrU family lipid kinase"/>
    <property type="match status" value="1"/>
</dbReference>
<evidence type="ECO:0000256" key="4">
    <source>
        <dbReference type="ARBA" id="ARBA00022679"/>
    </source>
</evidence>
<keyword evidence="4" id="KW-0808">Transferase</keyword>
<keyword evidence="8" id="KW-0067">ATP-binding</keyword>
<dbReference type="InterPro" id="IPR005218">
    <property type="entry name" value="Diacylglycerol/lipid_kinase"/>
</dbReference>
<dbReference type="GO" id="GO:0005886">
    <property type="term" value="C:plasma membrane"/>
    <property type="evidence" value="ECO:0007669"/>
    <property type="project" value="TreeGrafter"/>
</dbReference>
<dbReference type="PANTHER" id="PTHR12358">
    <property type="entry name" value="SPHINGOSINE KINASE"/>
    <property type="match status" value="1"/>
</dbReference>
<keyword evidence="3" id="KW-0444">Lipid biosynthesis</keyword>
<protein>
    <recommendedName>
        <fullName evidence="13">DAGKc domain-containing protein</fullName>
    </recommendedName>
</protein>
<evidence type="ECO:0000256" key="6">
    <source>
        <dbReference type="ARBA" id="ARBA00022741"/>
    </source>
</evidence>
<dbReference type="OrthoDB" id="9786026at2"/>
<gene>
    <name evidence="14" type="ORF">ADM99_15655</name>
</gene>
<keyword evidence="6" id="KW-0547">Nucleotide-binding</keyword>
<keyword evidence="11" id="KW-0594">Phospholipid biosynthesis</keyword>
<dbReference type="RefSeq" id="WP_062422451.1">
    <property type="nucleotide sequence ID" value="NZ_BBYA01000010.1"/>
</dbReference>
<dbReference type="Proteomes" id="UP000050430">
    <property type="component" value="Unassembled WGS sequence"/>
</dbReference>
<evidence type="ECO:0000256" key="5">
    <source>
        <dbReference type="ARBA" id="ARBA00022723"/>
    </source>
</evidence>
<organism evidence="14 15">
    <name type="scientific">Leptolinea tardivitalis</name>
    <dbReference type="NCBI Taxonomy" id="229920"/>
    <lineage>
        <taxon>Bacteria</taxon>
        <taxon>Bacillati</taxon>
        <taxon>Chloroflexota</taxon>
        <taxon>Anaerolineae</taxon>
        <taxon>Anaerolineales</taxon>
        <taxon>Anaerolineaceae</taxon>
        <taxon>Leptolinea</taxon>
    </lineage>
</organism>
<proteinExistence type="inferred from homology"/>
<keyword evidence="15" id="KW-1185">Reference proteome</keyword>
<dbReference type="SMART" id="SM00046">
    <property type="entry name" value="DAGKc"/>
    <property type="match status" value="1"/>
</dbReference>
<name>A0A0P6WVE0_9CHLR</name>
<dbReference type="InterPro" id="IPR050187">
    <property type="entry name" value="Lipid_Phosphate_FormReg"/>
</dbReference>
<keyword evidence="10" id="KW-0443">Lipid metabolism</keyword>
<dbReference type="Gene3D" id="3.40.50.10330">
    <property type="entry name" value="Probable inorganic polyphosphate/atp-NAD kinase, domain 1"/>
    <property type="match status" value="1"/>
</dbReference>
<comment type="caution">
    <text evidence="14">The sequence shown here is derived from an EMBL/GenBank/DDBJ whole genome shotgun (WGS) entry which is preliminary data.</text>
</comment>
<evidence type="ECO:0000256" key="7">
    <source>
        <dbReference type="ARBA" id="ARBA00022777"/>
    </source>
</evidence>
<evidence type="ECO:0000256" key="10">
    <source>
        <dbReference type="ARBA" id="ARBA00023098"/>
    </source>
</evidence>
<dbReference type="Pfam" id="PF00781">
    <property type="entry name" value="DAGK_cat"/>
    <property type="match status" value="1"/>
</dbReference>
<feature type="domain" description="DAGKc" evidence="13">
    <location>
        <begin position="1"/>
        <end position="132"/>
    </location>
</feature>
<evidence type="ECO:0000313" key="14">
    <source>
        <dbReference type="EMBL" id="KPL70550.1"/>
    </source>
</evidence>
<dbReference type="Gene3D" id="2.60.200.40">
    <property type="match status" value="1"/>
</dbReference>
<evidence type="ECO:0000256" key="12">
    <source>
        <dbReference type="ARBA" id="ARBA00023264"/>
    </source>
</evidence>
<evidence type="ECO:0000256" key="11">
    <source>
        <dbReference type="ARBA" id="ARBA00023209"/>
    </source>
</evidence>
<dbReference type="InterPro" id="IPR001206">
    <property type="entry name" value="Diacylglycerol_kinase_cat_dom"/>
</dbReference>
<reference evidence="14 15" key="1">
    <citation type="submission" date="2015-07" db="EMBL/GenBank/DDBJ databases">
        <title>Genome sequence of Leptolinea tardivitalis DSM 16556.</title>
        <authorList>
            <person name="Hemp J."/>
            <person name="Ward L.M."/>
            <person name="Pace L.A."/>
            <person name="Fischer W.W."/>
        </authorList>
    </citation>
    <scope>NUCLEOTIDE SEQUENCE [LARGE SCALE GENOMIC DNA]</scope>
    <source>
        <strain evidence="14 15">YMTK-2</strain>
    </source>
</reference>
<sequence>MKYYLIVNPISGRGHGERSIPEIEAQFKAANLDYEIRRTEYSGHAMELARQANGFDVIIAAGGDGTVNEVLNGILEADHQNGSQPAMAVIPVGRGNDFAYSMGIPASIPEACQCITANHRRKVDTGRVYGENFPNGRYFGNGVGVGFDAVVGFESLKMKLLTGFASYIVAALKTTLLYFDAPKLRLVTPEGEHNGRYLMVSIMNGIRMGGGFYMAPEGNPTDNHFDLCVVNQVKRRELLPLVNKFTKGSQKGDPAVTFLHTHQLEIHAVDGTIPAHADGETVCEKGSSIRIELIPQKLEMVYQPGLRN</sequence>
<evidence type="ECO:0000313" key="15">
    <source>
        <dbReference type="Proteomes" id="UP000050430"/>
    </source>
</evidence>
<comment type="cofactor">
    <cofactor evidence="1">
        <name>Mg(2+)</name>
        <dbReference type="ChEBI" id="CHEBI:18420"/>
    </cofactor>
</comment>
<dbReference type="PANTHER" id="PTHR12358:SF106">
    <property type="entry name" value="LIPID KINASE YEGS"/>
    <property type="match status" value="1"/>
</dbReference>
<keyword evidence="7" id="KW-0418">Kinase</keyword>
<dbReference type="PROSITE" id="PS50146">
    <property type="entry name" value="DAGK"/>
    <property type="match status" value="1"/>
</dbReference>
<dbReference type="GO" id="GO:0046872">
    <property type="term" value="F:metal ion binding"/>
    <property type="evidence" value="ECO:0007669"/>
    <property type="project" value="UniProtKB-KW"/>
</dbReference>
<dbReference type="EMBL" id="LGCK01000014">
    <property type="protein sequence ID" value="KPL70550.1"/>
    <property type="molecule type" value="Genomic_DNA"/>
</dbReference>
<evidence type="ECO:0000256" key="9">
    <source>
        <dbReference type="ARBA" id="ARBA00022842"/>
    </source>
</evidence>